<proteinExistence type="predicted"/>
<dbReference type="EMBL" id="JAZEWV010000009">
    <property type="protein sequence ID" value="MEE4543155.1"/>
    <property type="molecule type" value="Genomic_DNA"/>
</dbReference>
<organism evidence="2 3">
    <name type="scientific">Actinacidiphila polyblastidii</name>
    <dbReference type="NCBI Taxonomy" id="3110430"/>
    <lineage>
        <taxon>Bacteria</taxon>
        <taxon>Bacillati</taxon>
        <taxon>Actinomycetota</taxon>
        <taxon>Actinomycetes</taxon>
        <taxon>Kitasatosporales</taxon>
        <taxon>Streptomycetaceae</taxon>
        <taxon>Actinacidiphila</taxon>
    </lineage>
</organism>
<feature type="region of interest" description="Disordered" evidence="1">
    <location>
        <begin position="136"/>
        <end position="306"/>
    </location>
</feature>
<evidence type="ECO:0000256" key="1">
    <source>
        <dbReference type="SAM" id="MobiDB-lite"/>
    </source>
</evidence>
<gene>
    <name evidence="2" type="ORF">V2S66_14400</name>
</gene>
<protein>
    <submittedName>
        <fullName evidence="2">Uncharacterized protein</fullName>
    </submittedName>
</protein>
<dbReference type="Proteomes" id="UP001344658">
    <property type="component" value="Unassembled WGS sequence"/>
</dbReference>
<accession>A0ABU7PBG2</accession>
<sequence length="306" mass="33681">MPDFDVAIDYELLNQLANDTDVLKDRLADSRLFGRESSYDAGELGGAFQAVNHFFWAWVGPWENARQLLESLSGTYRVAAQKMFEMDASLAGQANAEAAYFYHRQWEMDKQSYDDWKWLTEHTVTVHAWDKDGHEYTKQQKLADPDDPNAPKPPGYEPTGYEYSHDDGDGTDNVHHSTQTTYDADGTMKSTDTTIDDGDGGLKYQEHTDYGDNHSYTTTITHTDGSKTVIEVHGDASGNGTRSITDTDKDGKTVDTSSYTGSGLGTDDPQWTNDDPDATDTDGDGTDDKNDPGGSQHSNTGVGSQA</sequence>
<comment type="caution">
    <text evidence="2">The sequence shown here is derived from an EMBL/GenBank/DDBJ whole genome shotgun (WGS) entry which is preliminary data.</text>
</comment>
<keyword evidence="3" id="KW-1185">Reference proteome</keyword>
<dbReference type="RefSeq" id="WP_330795317.1">
    <property type="nucleotide sequence ID" value="NZ_JAZEWV010000009.1"/>
</dbReference>
<feature type="compositionally biased region" description="Acidic residues" evidence="1">
    <location>
        <begin position="274"/>
        <end position="285"/>
    </location>
</feature>
<evidence type="ECO:0000313" key="3">
    <source>
        <dbReference type="Proteomes" id="UP001344658"/>
    </source>
</evidence>
<evidence type="ECO:0000313" key="2">
    <source>
        <dbReference type="EMBL" id="MEE4543155.1"/>
    </source>
</evidence>
<name>A0ABU7PBG2_9ACTN</name>
<feature type="compositionally biased region" description="Polar residues" evidence="1">
    <location>
        <begin position="214"/>
        <end position="223"/>
    </location>
</feature>
<reference evidence="2 3" key="1">
    <citation type="submission" date="2023-12" db="EMBL/GenBank/DDBJ databases">
        <title>Streptomyces sp. V4-01.</title>
        <authorList>
            <person name="Somphong A."/>
            <person name="Phongsopitanun W."/>
        </authorList>
    </citation>
    <scope>NUCLEOTIDE SEQUENCE [LARGE SCALE GENOMIC DNA]</scope>
    <source>
        <strain evidence="2 3">V4-01</strain>
    </source>
</reference>
<feature type="compositionally biased region" description="Polar residues" evidence="1">
    <location>
        <begin position="295"/>
        <end position="306"/>
    </location>
</feature>
<feature type="compositionally biased region" description="Basic and acidic residues" evidence="1">
    <location>
        <begin position="163"/>
        <end position="175"/>
    </location>
</feature>